<comment type="caution">
    <text evidence="2">The sequence shown here is derived from an EMBL/GenBank/DDBJ whole genome shotgun (WGS) entry which is preliminary data.</text>
</comment>
<gene>
    <name evidence="2" type="primary">g3515</name>
    <name evidence="2" type="ORF">EsDP_00003515</name>
</gene>
<keyword evidence="3" id="KW-1185">Reference proteome</keyword>
<name>A0ABQ0CNZ2_9HYPO</name>
<feature type="compositionally biased region" description="Polar residues" evidence="1">
    <location>
        <begin position="136"/>
        <end position="145"/>
    </location>
</feature>
<feature type="compositionally biased region" description="Basic residues" evidence="1">
    <location>
        <begin position="390"/>
        <end position="403"/>
    </location>
</feature>
<feature type="compositionally biased region" description="Polar residues" evidence="1">
    <location>
        <begin position="373"/>
        <end position="383"/>
    </location>
</feature>
<feature type="region of interest" description="Disordered" evidence="1">
    <location>
        <begin position="224"/>
        <end position="254"/>
    </location>
</feature>
<dbReference type="EMBL" id="BAAFGZ010000113">
    <property type="protein sequence ID" value="GAB0135168.1"/>
    <property type="molecule type" value="Genomic_DNA"/>
</dbReference>
<evidence type="ECO:0000313" key="3">
    <source>
        <dbReference type="Proteomes" id="UP001562357"/>
    </source>
</evidence>
<organism evidence="2 3">
    <name type="scientific">Epichloe bromicola</name>
    <dbReference type="NCBI Taxonomy" id="79588"/>
    <lineage>
        <taxon>Eukaryota</taxon>
        <taxon>Fungi</taxon>
        <taxon>Dikarya</taxon>
        <taxon>Ascomycota</taxon>
        <taxon>Pezizomycotina</taxon>
        <taxon>Sordariomycetes</taxon>
        <taxon>Hypocreomycetidae</taxon>
        <taxon>Hypocreales</taxon>
        <taxon>Clavicipitaceae</taxon>
        <taxon>Epichloe</taxon>
    </lineage>
</organism>
<feature type="compositionally biased region" description="Pro residues" evidence="1">
    <location>
        <begin position="171"/>
        <end position="186"/>
    </location>
</feature>
<sequence length="430" mass="44390">MSGFKDIMKNGWHPEKSGSSLKGSVVREFRSFSGVSGLMGRGKDSTSDSSNHIARPLSDLKDPASFAPPPRRTGSGLASAPPSVSTKRKVITSPSNYTDPRASPVKPPPRDSSVQAIEAPPASQEEGPHPPKPYRVNTTGLSTQHLPKPPARRDEANGRNPPPYSEAAIPTPAPKAPPPSLPPRLPPRGATSSPAGNEKSNGLINQGSINRLGAAGVSVPALGIGRGLSANTSSPPPAARHSAGLGSGKLGSRVNELPGRFANMANLSAASPAQEPPAQGTTWAQKQAALKTASNFHKDPSSVSFSDAKTAATTANNFRQRHGEQVASGIKTANNLNQKYGVMDKVGTYTGSQTTHAQPRTSPPVLPGPGQAYTGSSSENSPAVPSGVAGKKKPPPPPPKKKLVAAAPAKFAPREDEAPPPIPVSTRPAF</sequence>
<evidence type="ECO:0000313" key="2">
    <source>
        <dbReference type="EMBL" id="GAB0135168.1"/>
    </source>
</evidence>
<feature type="region of interest" description="Disordered" evidence="1">
    <location>
        <begin position="1"/>
        <end position="206"/>
    </location>
</feature>
<accession>A0ABQ0CNZ2</accession>
<evidence type="ECO:0000256" key="1">
    <source>
        <dbReference type="SAM" id="MobiDB-lite"/>
    </source>
</evidence>
<feature type="compositionally biased region" description="Polar residues" evidence="1">
    <location>
        <begin position="349"/>
        <end position="360"/>
    </location>
</feature>
<feature type="compositionally biased region" description="Low complexity" evidence="1">
    <location>
        <begin position="269"/>
        <end position="279"/>
    </location>
</feature>
<reference evidence="3" key="1">
    <citation type="submission" date="2024-06" db="EMBL/GenBank/DDBJ databases">
        <title>Draft Genome Sequences of Epichloe bromicola Strains Isolated from Elymus ciliaris.</title>
        <authorList>
            <consortium name="Epichloe bromicola genome sequencing consortium"/>
            <person name="Miura A."/>
            <person name="Imano S."/>
            <person name="Ashida A."/>
            <person name="Sato I."/>
            <person name="Chiba S."/>
            <person name="Tanaka A."/>
            <person name="Camagna M."/>
            <person name="Takemoto D."/>
        </authorList>
    </citation>
    <scope>NUCLEOTIDE SEQUENCE [LARGE SCALE GENOMIC DNA]</scope>
    <source>
        <strain evidence="3">DP</strain>
    </source>
</reference>
<feature type="compositionally biased region" description="Basic and acidic residues" evidence="1">
    <location>
        <begin position="1"/>
        <end position="16"/>
    </location>
</feature>
<evidence type="ECO:0008006" key="4">
    <source>
        <dbReference type="Google" id="ProtNLM"/>
    </source>
</evidence>
<proteinExistence type="predicted"/>
<feature type="region of interest" description="Disordered" evidence="1">
    <location>
        <begin position="347"/>
        <end position="430"/>
    </location>
</feature>
<protein>
    <recommendedName>
        <fullName evidence="4">GMP synthase</fullName>
    </recommendedName>
</protein>
<feature type="compositionally biased region" description="Polar residues" evidence="1">
    <location>
        <begin position="191"/>
        <end position="206"/>
    </location>
</feature>
<dbReference type="Proteomes" id="UP001562357">
    <property type="component" value="Unassembled WGS sequence"/>
</dbReference>
<feature type="region of interest" description="Disordered" evidence="1">
    <location>
        <begin position="269"/>
        <end position="304"/>
    </location>
</feature>